<gene>
    <name evidence="2" type="ORF">N7496_010877</name>
</gene>
<dbReference type="Proteomes" id="UP001147782">
    <property type="component" value="Unassembled WGS sequence"/>
</dbReference>
<evidence type="ECO:0000313" key="2">
    <source>
        <dbReference type="EMBL" id="KAJ5358464.1"/>
    </source>
</evidence>
<feature type="compositionally biased region" description="Basic residues" evidence="1">
    <location>
        <begin position="279"/>
        <end position="295"/>
    </location>
</feature>
<sequence>MAAAAPPLPYGLHQTRGRTLQSWIEDPSVAKCHIKPCNITYQDLLEWAPVDESFDDPDSEDEEVTETVERLDVEGPLTMHVVTSEDGSSSPGGSSGDWNDWRSFVADGSLFIMTMFRASGYHASEIAQALYTRAYPIETLKHVFAIDVANEDTRTFIKRQIYTDGNGLAWPASGSQSFARGTAEYEGLLGTRIGSVVAYLLLGAFTRGTHRISKISIEVSATEIMSLQFDIEDIKPPPKKKRRRSRDDGDGDGGGRGGGEGRPKKRRRYIDENYDGPAKRTRLAVRRKKAGAAKV</sequence>
<dbReference type="AlphaFoldDB" id="A0A9W9UVU7"/>
<comment type="caution">
    <text evidence="2">The sequence shown here is derived from an EMBL/GenBank/DDBJ whole genome shotgun (WGS) entry which is preliminary data.</text>
</comment>
<dbReference type="EMBL" id="JAPZBS010000009">
    <property type="protein sequence ID" value="KAJ5358464.1"/>
    <property type="molecule type" value="Genomic_DNA"/>
</dbReference>
<dbReference type="GeneID" id="81442969"/>
<dbReference type="OrthoDB" id="4361935at2759"/>
<accession>A0A9W9UVU7</accession>
<proteinExistence type="predicted"/>
<dbReference type="RefSeq" id="XP_056549750.1">
    <property type="nucleotide sequence ID" value="XM_056703790.1"/>
</dbReference>
<reference evidence="2" key="2">
    <citation type="journal article" date="2023" name="IMA Fungus">
        <title>Comparative genomic study of the Penicillium genus elucidates a diverse pangenome and 15 lateral gene transfer events.</title>
        <authorList>
            <person name="Petersen C."/>
            <person name="Sorensen T."/>
            <person name="Nielsen M.R."/>
            <person name="Sondergaard T.E."/>
            <person name="Sorensen J.L."/>
            <person name="Fitzpatrick D.A."/>
            <person name="Frisvad J.C."/>
            <person name="Nielsen K.L."/>
        </authorList>
    </citation>
    <scope>NUCLEOTIDE SEQUENCE</scope>
    <source>
        <strain evidence="2">IBT 29864</strain>
    </source>
</reference>
<keyword evidence="3" id="KW-1185">Reference proteome</keyword>
<reference evidence="2" key="1">
    <citation type="submission" date="2022-11" db="EMBL/GenBank/DDBJ databases">
        <authorList>
            <person name="Petersen C."/>
        </authorList>
    </citation>
    <scope>NUCLEOTIDE SEQUENCE</scope>
    <source>
        <strain evidence="2">IBT 29864</strain>
    </source>
</reference>
<protein>
    <submittedName>
        <fullName evidence="2">Uncharacterized protein</fullName>
    </submittedName>
</protein>
<evidence type="ECO:0000256" key="1">
    <source>
        <dbReference type="SAM" id="MobiDB-lite"/>
    </source>
</evidence>
<name>A0A9W9UVU7_9EURO</name>
<organism evidence="2 3">
    <name type="scientific">Penicillium cataractarum</name>
    <dbReference type="NCBI Taxonomy" id="2100454"/>
    <lineage>
        <taxon>Eukaryota</taxon>
        <taxon>Fungi</taxon>
        <taxon>Dikarya</taxon>
        <taxon>Ascomycota</taxon>
        <taxon>Pezizomycotina</taxon>
        <taxon>Eurotiomycetes</taxon>
        <taxon>Eurotiomycetidae</taxon>
        <taxon>Eurotiales</taxon>
        <taxon>Aspergillaceae</taxon>
        <taxon>Penicillium</taxon>
    </lineage>
</organism>
<feature type="region of interest" description="Disordered" evidence="1">
    <location>
        <begin position="232"/>
        <end position="295"/>
    </location>
</feature>
<evidence type="ECO:0000313" key="3">
    <source>
        <dbReference type="Proteomes" id="UP001147782"/>
    </source>
</evidence>